<keyword evidence="1" id="KW-0812">Transmembrane</keyword>
<feature type="transmembrane region" description="Helical" evidence="1">
    <location>
        <begin position="248"/>
        <end position="265"/>
    </location>
</feature>
<keyword evidence="1" id="KW-0472">Membrane</keyword>
<evidence type="ECO:0000256" key="1">
    <source>
        <dbReference type="SAM" id="Phobius"/>
    </source>
</evidence>
<keyword evidence="4" id="KW-1185">Reference proteome</keyword>
<reference evidence="3" key="1">
    <citation type="journal article" date="2014" name="Int. J. Syst. Evol. Microbiol.">
        <title>Complete genome sequence of Corynebacterium casei LMG S-19264T (=DSM 44701T), isolated from a smear-ripened cheese.</title>
        <authorList>
            <consortium name="US DOE Joint Genome Institute (JGI-PGF)"/>
            <person name="Walter F."/>
            <person name="Albersmeier A."/>
            <person name="Kalinowski J."/>
            <person name="Ruckert C."/>
        </authorList>
    </citation>
    <scope>NUCLEOTIDE SEQUENCE</scope>
    <source>
        <strain evidence="3">CGMCC 1.12195</strain>
    </source>
</reference>
<dbReference type="Proteomes" id="UP000660862">
    <property type="component" value="Unassembled WGS sequence"/>
</dbReference>
<keyword evidence="1" id="KW-1133">Transmembrane helix</keyword>
<evidence type="ECO:0000313" key="3">
    <source>
        <dbReference type="EMBL" id="GGG80124.1"/>
    </source>
</evidence>
<dbReference type="InterPro" id="IPR001173">
    <property type="entry name" value="Glyco_trans_2-like"/>
</dbReference>
<evidence type="ECO:0000313" key="4">
    <source>
        <dbReference type="Proteomes" id="UP000660862"/>
    </source>
</evidence>
<sequence>MKFVVLIACHSSSESIYSTVKSLSSVHIPAGFDRVIVIENGDKPALDTSILSAVDKMPISCYFTKQKGKSTALNIAIEAYVPDDYFIIFTDDDIRFNPNWLIKYAKAFEREGRGHFFGSSLGVDYEETVDQALLASLPPSARGVDDSTYRKRPDRAFLGCNWASHKDDLMKAGLFNPNFGPGSKTGATGQEAEMQDRLRKLNLKPVLIEENLVWHYVPLEKCTIEWAMQRAERTGLERFRRKKGRGKWFFFNIVNILISGVRSIFGSKKEKYRFVISVIAMKSFFAQLFKYNR</sequence>
<proteinExistence type="predicted"/>
<accession>A0A917HHR5</accession>
<comment type="caution">
    <text evidence="3">The sequence shown here is derived from an EMBL/GenBank/DDBJ whole genome shotgun (WGS) entry which is preliminary data.</text>
</comment>
<dbReference type="RefSeq" id="WP_188504866.1">
    <property type="nucleotide sequence ID" value="NZ_BMER01000001.1"/>
</dbReference>
<dbReference type="EMBL" id="BMER01000001">
    <property type="protein sequence ID" value="GGG80124.1"/>
    <property type="molecule type" value="Genomic_DNA"/>
</dbReference>
<dbReference type="InterPro" id="IPR029044">
    <property type="entry name" value="Nucleotide-diphossugar_trans"/>
</dbReference>
<evidence type="ECO:0000259" key="2">
    <source>
        <dbReference type="Pfam" id="PF00535"/>
    </source>
</evidence>
<dbReference type="Pfam" id="PF00535">
    <property type="entry name" value="Glycos_transf_2"/>
    <property type="match status" value="1"/>
</dbReference>
<name>A0A917HHR5_9SPHI</name>
<dbReference type="SUPFAM" id="SSF53448">
    <property type="entry name" value="Nucleotide-diphospho-sugar transferases"/>
    <property type="match status" value="1"/>
</dbReference>
<reference evidence="3" key="2">
    <citation type="submission" date="2020-09" db="EMBL/GenBank/DDBJ databases">
        <authorList>
            <person name="Sun Q."/>
            <person name="Zhou Y."/>
        </authorList>
    </citation>
    <scope>NUCLEOTIDE SEQUENCE</scope>
    <source>
        <strain evidence="3">CGMCC 1.12195</strain>
    </source>
</reference>
<dbReference type="Gene3D" id="3.90.550.10">
    <property type="entry name" value="Spore Coat Polysaccharide Biosynthesis Protein SpsA, Chain A"/>
    <property type="match status" value="1"/>
</dbReference>
<gene>
    <name evidence="3" type="ORF">GCM10007415_10630</name>
</gene>
<protein>
    <recommendedName>
        <fullName evidence="2">Glycosyltransferase 2-like domain-containing protein</fullName>
    </recommendedName>
</protein>
<dbReference type="AlphaFoldDB" id="A0A917HHR5"/>
<organism evidence="3 4">
    <name type="scientific">Parapedobacter pyrenivorans</name>
    <dbReference type="NCBI Taxonomy" id="1305674"/>
    <lineage>
        <taxon>Bacteria</taxon>
        <taxon>Pseudomonadati</taxon>
        <taxon>Bacteroidota</taxon>
        <taxon>Sphingobacteriia</taxon>
        <taxon>Sphingobacteriales</taxon>
        <taxon>Sphingobacteriaceae</taxon>
        <taxon>Parapedobacter</taxon>
    </lineage>
</organism>
<feature type="domain" description="Glycosyltransferase 2-like" evidence="2">
    <location>
        <begin position="5"/>
        <end position="132"/>
    </location>
</feature>